<feature type="transmembrane region" description="Helical" evidence="14">
    <location>
        <begin position="190"/>
        <end position="208"/>
    </location>
</feature>
<comment type="subcellular location">
    <subcellularLocation>
        <location evidence="1">Membrane</location>
        <topology evidence="1">Multi-pass membrane protein</topology>
    </subcellularLocation>
</comment>
<dbReference type="GO" id="GO:0030322">
    <property type="term" value="P:stabilization of membrane potential"/>
    <property type="evidence" value="ECO:0007669"/>
    <property type="project" value="TreeGrafter"/>
</dbReference>
<organism evidence="16 17">
    <name type="scientific">Tigriopus californicus</name>
    <name type="common">Marine copepod</name>
    <dbReference type="NCBI Taxonomy" id="6832"/>
    <lineage>
        <taxon>Eukaryota</taxon>
        <taxon>Metazoa</taxon>
        <taxon>Ecdysozoa</taxon>
        <taxon>Arthropoda</taxon>
        <taxon>Crustacea</taxon>
        <taxon>Multicrustacea</taxon>
        <taxon>Hexanauplia</taxon>
        <taxon>Copepoda</taxon>
        <taxon>Harpacticoida</taxon>
        <taxon>Harpacticidae</taxon>
        <taxon>Tigriopus</taxon>
    </lineage>
</organism>
<keyword evidence="7" id="KW-0630">Potassium</keyword>
<evidence type="ECO:0000259" key="15">
    <source>
        <dbReference type="Pfam" id="PF07885"/>
    </source>
</evidence>
<dbReference type="Pfam" id="PF07885">
    <property type="entry name" value="Ion_trans_2"/>
    <property type="match status" value="2"/>
</dbReference>
<evidence type="ECO:0000313" key="17">
    <source>
        <dbReference type="Proteomes" id="UP000318571"/>
    </source>
</evidence>
<reference evidence="16 17" key="1">
    <citation type="journal article" date="2018" name="Nat. Ecol. Evol.">
        <title>Genomic signatures of mitonuclear coevolution across populations of Tigriopus californicus.</title>
        <authorList>
            <person name="Barreto F.S."/>
            <person name="Watson E.T."/>
            <person name="Lima T.G."/>
            <person name="Willett C.S."/>
            <person name="Edmands S."/>
            <person name="Li W."/>
            <person name="Burton R.S."/>
        </authorList>
    </citation>
    <scope>NUCLEOTIDE SEQUENCE [LARGE SCALE GENOMIC DNA]</scope>
    <source>
        <strain evidence="16 17">San Diego</strain>
    </source>
</reference>
<dbReference type="InterPro" id="IPR003280">
    <property type="entry name" value="2pore_dom_K_chnl"/>
</dbReference>
<protein>
    <recommendedName>
        <fullName evidence="15">Potassium channel domain-containing protein</fullName>
    </recommendedName>
</protein>
<dbReference type="PRINTS" id="PR01333">
    <property type="entry name" value="2POREKCHANEL"/>
</dbReference>
<keyword evidence="9 12" id="KW-0406">Ion transport</keyword>
<proteinExistence type="inferred from homology"/>
<dbReference type="PRINTS" id="PR01095">
    <property type="entry name" value="TASKCHANNEL"/>
</dbReference>
<dbReference type="GO" id="GO:0015271">
    <property type="term" value="F:outward rectifier potassium channel activity"/>
    <property type="evidence" value="ECO:0007669"/>
    <property type="project" value="TreeGrafter"/>
</dbReference>
<comment type="similarity">
    <text evidence="2 12">Belongs to the two pore domain potassium channel (TC 1.A.1.8) family.</text>
</comment>
<keyword evidence="4" id="KW-0633">Potassium transport</keyword>
<dbReference type="FunFam" id="1.10.287.70:FF:000090">
    <property type="entry name" value="two pore potassium channel protein sup-9"/>
    <property type="match status" value="1"/>
</dbReference>
<dbReference type="GO" id="GO:0022841">
    <property type="term" value="F:potassium ion leak channel activity"/>
    <property type="evidence" value="ECO:0007669"/>
    <property type="project" value="TreeGrafter"/>
</dbReference>
<evidence type="ECO:0000256" key="14">
    <source>
        <dbReference type="SAM" id="Phobius"/>
    </source>
</evidence>
<dbReference type="EMBL" id="VCGU01000008">
    <property type="protein sequence ID" value="TRY72636.1"/>
    <property type="molecule type" value="Genomic_DNA"/>
</dbReference>
<dbReference type="STRING" id="6832.A0A553P4M4"/>
<keyword evidence="11 12" id="KW-0407">Ion channel</keyword>
<gene>
    <name evidence="16" type="ORF">TCAL_09614</name>
</gene>
<feature type="compositionally biased region" description="Polar residues" evidence="13">
    <location>
        <begin position="337"/>
        <end position="350"/>
    </location>
</feature>
<evidence type="ECO:0000256" key="10">
    <source>
        <dbReference type="ARBA" id="ARBA00023136"/>
    </source>
</evidence>
<sequence>MKKQNVRTLSLIVCTLTYLLIGASIFDAIESEEEQRQKIALEKLEEQILAKYNITAGDFDVLEEIIQLLQPYKAGKPWQFAGSFYYATTVLTTIGYGHSTPKTDGGKMFTMVYAMIGIPLGLVMFNSIGERLNNFSSIVINKIRRGLKAKQNETTEMDLISVVTTLSIIVVTAGAAAFSHYEGWSYFHSIYYCFVTLTTIGFGDYVALQQDSSLGTKPEYVAFALFFIMFGLAIIAASLNLMVLKFMTMNTEDEKRDEQQAIQAAALNVRLDGDIILQQNEVLHWQAEGAGSLEEIRSVCSCTCNSCNPFQQINLRYQEDHFASFTKARPKSKRKYSQASRWNSQTSMLTHSERDRGGGTPTTALDDCCDHRERLRQNKADSVHDLRRSTVSSVLRLPPCTPPHLKRPASRAKSCCVAAAGRAASQCRLSEGGSRSDFFSSIREFNRDPNGGRPGSANGRIQRKRPSSKKFLNKFFLWSTDGQASSNGSRGMFLEVDDEETERRESYALDEVDSITVVPFSKNVNHHKRVSL</sequence>
<feature type="domain" description="Potassium channel" evidence="15">
    <location>
        <begin position="76"/>
        <end position="132"/>
    </location>
</feature>
<dbReference type="OrthoDB" id="297496at2759"/>
<evidence type="ECO:0000256" key="6">
    <source>
        <dbReference type="ARBA" id="ARBA00022826"/>
    </source>
</evidence>
<keyword evidence="8 14" id="KW-1133">Transmembrane helix</keyword>
<feature type="transmembrane region" description="Helical" evidence="14">
    <location>
        <begin position="220"/>
        <end position="243"/>
    </location>
</feature>
<dbReference type="InterPro" id="IPR003092">
    <property type="entry name" value="2pore_dom_K_chnl_TASK"/>
</dbReference>
<feature type="domain" description="Potassium channel" evidence="15">
    <location>
        <begin position="168"/>
        <end position="243"/>
    </location>
</feature>
<accession>A0A553P4M4</accession>
<dbReference type="PANTHER" id="PTHR11003">
    <property type="entry name" value="POTASSIUM CHANNEL, SUBFAMILY K"/>
    <property type="match status" value="1"/>
</dbReference>
<name>A0A553P4M4_TIGCA</name>
<evidence type="ECO:0000256" key="8">
    <source>
        <dbReference type="ARBA" id="ARBA00022989"/>
    </source>
</evidence>
<evidence type="ECO:0000256" key="3">
    <source>
        <dbReference type="ARBA" id="ARBA00022448"/>
    </source>
</evidence>
<keyword evidence="17" id="KW-1185">Reference proteome</keyword>
<keyword evidence="5 12" id="KW-0812">Transmembrane</keyword>
<feature type="transmembrane region" description="Helical" evidence="14">
    <location>
        <begin position="108"/>
        <end position="128"/>
    </location>
</feature>
<dbReference type="SUPFAM" id="SSF81324">
    <property type="entry name" value="Voltage-gated potassium channels"/>
    <property type="match status" value="2"/>
</dbReference>
<evidence type="ECO:0000256" key="9">
    <source>
        <dbReference type="ARBA" id="ARBA00023065"/>
    </source>
</evidence>
<evidence type="ECO:0000256" key="7">
    <source>
        <dbReference type="ARBA" id="ARBA00022958"/>
    </source>
</evidence>
<keyword evidence="3 12" id="KW-0813">Transport</keyword>
<evidence type="ECO:0000256" key="13">
    <source>
        <dbReference type="SAM" id="MobiDB-lite"/>
    </source>
</evidence>
<evidence type="ECO:0000256" key="1">
    <source>
        <dbReference type="ARBA" id="ARBA00004141"/>
    </source>
</evidence>
<dbReference type="Gene3D" id="1.10.287.70">
    <property type="match status" value="1"/>
</dbReference>
<keyword evidence="10 14" id="KW-0472">Membrane</keyword>
<dbReference type="PANTHER" id="PTHR11003:SF326">
    <property type="entry name" value="ACID-SENSITIVE TWO PORE DOMAIN K+ CHANNEL DTASK-6"/>
    <property type="match status" value="1"/>
</dbReference>
<dbReference type="Proteomes" id="UP000318571">
    <property type="component" value="Chromosome 7"/>
</dbReference>
<evidence type="ECO:0000256" key="4">
    <source>
        <dbReference type="ARBA" id="ARBA00022538"/>
    </source>
</evidence>
<comment type="caution">
    <text evidence="16">The sequence shown here is derived from an EMBL/GenBank/DDBJ whole genome shotgun (WGS) entry which is preliminary data.</text>
</comment>
<dbReference type="GO" id="GO:0005886">
    <property type="term" value="C:plasma membrane"/>
    <property type="evidence" value="ECO:0007669"/>
    <property type="project" value="TreeGrafter"/>
</dbReference>
<dbReference type="InterPro" id="IPR013099">
    <property type="entry name" value="K_chnl_dom"/>
</dbReference>
<feature type="region of interest" description="Disordered" evidence="13">
    <location>
        <begin position="329"/>
        <end position="364"/>
    </location>
</feature>
<feature type="region of interest" description="Disordered" evidence="13">
    <location>
        <begin position="440"/>
        <end position="464"/>
    </location>
</feature>
<evidence type="ECO:0000256" key="12">
    <source>
        <dbReference type="RuleBase" id="RU003857"/>
    </source>
</evidence>
<feature type="transmembrane region" description="Helical" evidence="14">
    <location>
        <begin position="159"/>
        <end position="178"/>
    </location>
</feature>
<evidence type="ECO:0000256" key="2">
    <source>
        <dbReference type="ARBA" id="ARBA00006666"/>
    </source>
</evidence>
<evidence type="ECO:0000256" key="5">
    <source>
        <dbReference type="ARBA" id="ARBA00022692"/>
    </source>
</evidence>
<keyword evidence="6" id="KW-0631">Potassium channel</keyword>
<dbReference type="AlphaFoldDB" id="A0A553P4M4"/>
<evidence type="ECO:0000256" key="11">
    <source>
        <dbReference type="ARBA" id="ARBA00023303"/>
    </source>
</evidence>
<evidence type="ECO:0000313" key="16">
    <source>
        <dbReference type="EMBL" id="TRY72636.1"/>
    </source>
</evidence>